<dbReference type="Gene3D" id="1.25.10.10">
    <property type="entry name" value="Leucine-rich Repeat Variant"/>
    <property type="match status" value="1"/>
</dbReference>
<sequence>MGEIRMLSLETSMTNLVIDQDQQWLLNCLSATLDPNPELRNFAETSLNQASLQPGFPSLPLTFFASFFILSRRDRVLNSAEYGTQNLQLAGHFAAFYNWDSFCRCCYDLLLQCV</sequence>
<dbReference type="Proteomes" id="UP001154282">
    <property type="component" value="Unassembled WGS sequence"/>
</dbReference>
<dbReference type="InterPro" id="IPR011989">
    <property type="entry name" value="ARM-like"/>
</dbReference>
<organism evidence="1 2">
    <name type="scientific">Linum tenue</name>
    <dbReference type="NCBI Taxonomy" id="586396"/>
    <lineage>
        <taxon>Eukaryota</taxon>
        <taxon>Viridiplantae</taxon>
        <taxon>Streptophyta</taxon>
        <taxon>Embryophyta</taxon>
        <taxon>Tracheophyta</taxon>
        <taxon>Spermatophyta</taxon>
        <taxon>Magnoliopsida</taxon>
        <taxon>eudicotyledons</taxon>
        <taxon>Gunneridae</taxon>
        <taxon>Pentapetalae</taxon>
        <taxon>rosids</taxon>
        <taxon>fabids</taxon>
        <taxon>Malpighiales</taxon>
        <taxon>Linaceae</taxon>
        <taxon>Linum</taxon>
    </lineage>
</organism>
<gene>
    <name evidence="1" type="ORF">LITE_LOCUS46554</name>
</gene>
<accession>A0AAV0R809</accession>
<dbReference type="SUPFAM" id="SSF48371">
    <property type="entry name" value="ARM repeat"/>
    <property type="match status" value="1"/>
</dbReference>
<protein>
    <recommendedName>
        <fullName evidence="3">CCR4-NOT transcription complex subunit 11</fullName>
    </recommendedName>
</protein>
<dbReference type="InterPro" id="IPR016024">
    <property type="entry name" value="ARM-type_fold"/>
</dbReference>
<keyword evidence="2" id="KW-1185">Reference proteome</keyword>
<dbReference type="EMBL" id="CAMGYJ010000010">
    <property type="protein sequence ID" value="CAI0552699.1"/>
    <property type="molecule type" value="Genomic_DNA"/>
</dbReference>
<name>A0AAV0R809_9ROSI</name>
<dbReference type="AlphaFoldDB" id="A0AAV0R809"/>
<evidence type="ECO:0000313" key="2">
    <source>
        <dbReference type="Proteomes" id="UP001154282"/>
    </source>
</evidence>
<proteinExistence type="predicted"/>
<reference evidence="1" key="1">
    <citation type="submission" date="2022-08" db="EMBL/GenBank/DDBJ databases">
        <authorList>
            <person name="Gutierrez-Valencia J."/>
        </authorList>
    </citation>
    <scope>NUCLEOTIDE SEQUENCE</scope>
</reference>
<comment type="caution">
    <text evidence="1">The sequence shown here is derived from an EMBL/GenBank/DDBJ whole genome shotgun (WGS) entry which is preliminary data.</text>
</comment>
<evidence type="ECO:0008006" key="3">
    <source>
        <dbReference type="Google" id="ProtNLM"/>
    </source>
</evidence>
<evidence type="ECO:0000313" key="1">
    <source>
        <dbReference type="EMBL" id="CAI0552699.1"/>
    </source>
</evidence>